<feature type="compositionally biased region" description="Basic residues" evidence="2">
    <location>
        <begin position="165"/>
        <end position="178"/>
    </location>
</feature>
<dbReference type="EMBL" id="BEYU01000019">
    <property type="protein sequence ID" value="GBG26173.1"/>
    <property type="molecule type" value="Genomic_DNA"/>
</dbReference>
<comment type="similarity">
    <text evidence="1">Belongs to the RRP15 family.</text>
</comment>
<evidence type="ECO:0000256" key="2">
    <source>
        <dbReference type="SAM" id="MobiDB-lite"/>
    </source>
</evidence>
<accession>A0A2R5GC61</accession>
<dbReference type="InterPro" id="IPR012459">
    <property type="entry name" value="Rrp15"/>
</dbReference>
<comment type="caution">
    <text evidence="3">The sequence shown here is derived from an EMBL/GenBank/DDBJ whole genome shotgun (WGS) entry which is preliminary data.</text>
</comment>
<feature type="compositionally biased region" description="Acidic residues" evidence="2">
    <location>
        <begin position="33"/>
        <end position="50"/>
    </location>
</feature>
<keyword evidence="4" id="KW-1185">Reference proteome</keyword>
<feature type="region of interest" description="Disordered" evidence="2">
    <location>
        <begin position="1"/>
        <end position="192"/>
    </location>
</feature>
<reference evidence="3 4" key="1">
    <citation type="submission" date="2017-12" db="EMBL/GenBank/DDBJ databases">
        <title>Sequencing, de novo assembly and annotation of complete genome of a new Thraustochytrid species, strain FCC1311.</title>
        <authorList>
            <person name="Sedici K."/>
            <person name="Godart F."/>
            <person name="Aiese Cigliano R."/>
            <person name="Sanseverino W."/>
            <person name="Barakat M."/>
            <person name="Ortet P."/>
            <person name="Marechal E."/>
            <person name="Cagnac O."/>
            <person name="Amato A."/>
        </authorList>
    </citation>
    <scope>NUCLEOTIDE SEQUENCE [LARGE SCALE GENOMIC DNA]</scope>
</reference>
<feature type="compositionally biased region" description="Acidic residues" evidence="2">
    <location>
        <begin position="264"/>
        <end position="275"/>
    </location>
</feature>
<feature type="region of interest" description="Disordered" evidence="2">
    <location>
        <begin position="218"/>
        <end position="282"/>
    </location>
</feature>
<gene>
    <name evidence="3" type="ORF">FCC1311_023932</name>
</gene>
<protein>
    <submittedName>
        <fullName evidence="3">RRP15-like protein</fullName>
    </submittedName>
</protein>
<proteinExistence type="inferred from homology"/>
<dbReference type="PANTHER" id="PTHR13245:SF14">
    <property type="entry name" value="RRP15-LIKE PROTEIN"/>
    <property type="match status" value="1"/>
</dbReference>
<feature type="compositionally biased region" description="Acidic residues" evidence="2">
    <location>
        <begin position="66"/>
        <end position="80"/>
    </location>
</feature>
<feature type="compositionally biased region" description="Basic and acidic residues" evidence="2">
    <location>
        <begin position="223"/>
        <end position="233"/>
    </location>
</feature>
<feature type="compositionally biased region" description="Acidic residues" evidence="2">
    <location>
        <begin position="116"/>
        <end position="142"/>
    </location>
</feature>
<dbReference type="GO" id="GO:0000470">
    <property type="term" value="P:maturation of LSU-rRNA"/>
    <property type="evidence" value="ECO:0007669"/>
    <property type="project" value="TreeGrafter"/>
</dbReference>
<feature type="compositionally biased region" description="Basic and acidic residues" evidence="2">
    <location>
        <begin position="1"/>
        <end position="32"/>
    </location>
</feature>
<dbReference type="Pfam" id="PF07890">
    <property type="entry name" value="Rrp15p"/>
    <property type="match status" value="1"/>
</dbReference>
<dbReference type="Proteomes" id="UP000241890">
    <property type="component" value="Unassembled WGS sequence"/>
</dbReference>
<dbReference type="GO" id="GO:0030687">
    <property type="term" value="C:preribosome, large subunit precursor"/>
    <property type="evidence" value="ECO:0007669"/>
    <property type="project" value="TreeGrafter"/>
</dbReference>
<evidence type="ECO:0000313" key="4">
    <source>
        <dbReference type="Proteomes" id="UP000241890"/>
    </source>
</evidence>
<dbReference type="OrthoDB" id="20949at2759"/>
<dbReference type="PANTHER" id="PTHR13245">
    <property type="entry name" value="RRP15-LIKE PROTEIN"/>
    <property type="match status" value="1"/>
</dbReference>
<name>A0A2R5GC61_9STRA</name>
<dbReference type="InParanoid" id="A0A2R5GC61"/>
<dbReference type="GO" id="GO:0000460">
    <property type="term" value="P:maturation of 5.8S rRNA"/>
    <property type="evidence" value="ECO:0007669"/>
    <property type="project" value="TreeGrafter"/>
</dbReference>
<evidence type="ECO:0000313" key="3">
    <source>
        <dbReference type="EMBL" id="GBG26173.1"/>
    </source>
</evidence>
<dbReference type="AlphaFoldDB" id="A0A2R5GC61"/>
<sequence length="321" mass="35509">MSDRSARRRAREQARLKEAEALLQEEEKSAEDHADEDDDDVDEDQEEGEVQGEARGGGDVDSVSEGAEDDEGREEQEEEEAKGGDGENPQSKENGSFFAKTLLDLVQKPKKRSAADLDDASDDEDVDEDDKSDEEDSEEDSAGDGTTVLTKRKTKEMKENEKLRREARKRKRVRKAKREAREQGMEPPQAADIAFERQLRKIATKGVVMLFNTINTHQNKKRALTEDKNDSSKKKGINVKGASKDSFLDMLKQGATKKAPATSDVEDEEVDEDGPATEAGAGWGVMRDDYMIGAKLSDYGKAEAGEELDDDEGAEIESVSD</sequence>
<organism evidence="3 4">
    <name type="scientific">Hondaea fermentalgiana</name>
    <dbReference type="NCBI Taxonomy" id="2315210"/>
    <lineage>
        <taxon>Eukaryota</taxon>
        <taxon>Sar</taxon>
        <taxon>Stramenopiles</taxon>
        <taxon>Bigyra</taxon>
        <taxon>Labyrinthulomycetes</taxon>
        <taxon>Thraustochytrida</taxon>
        <taxon>Thraustochytriidae</taxon>
        <taxon>Hondaea</taxon>
    </lineage>
</organism>
<evidence type="ECO:0000256" key="1">
    <source>
        <dbReference type="ARBA" id="ARBA00007462"/>
    </source>
</evidence>